<dbReference type="AlphaFoldDB" id="A0AAP0L5E5"/>
<name>A0AAP0L5E5_9MAGN</name>
<evidence type="ECO:0000313" key="3">
    <source>
        <dbReference type="Proteomes" id="UP001420932"/>
    </source>
</evidence>
<accession>A0AAP0L5E5</accession>
<proteinExistence type="predicted"/>
<keyword evidence="1" id="KW-0175">Coiled coil</keyword>
<reference evidence="2 3" key="1">
    <citation type="submission" date="2024-01" db="EMBL/GenBank/DDBJ databases">
        <title>Genome assemblies of Stephania.</title>
        <authorList>
            <person name="Yang L."/>
        </authorList>
    </citation>
    <scope>NUCLEOTIDE SEQUENCE [LARGE SCALE GENOMIC DNA]</scope>
    <source>
        <strain evidence="2">YNDBR</strain>
        <tissue evidence="2">Leaf</tissue>
    </source>
</reference>
<sequence length="109" mass="13260">MDVLLQKTITHKVIERYGKVNGYEKTENEREKAEITRRETEKRRKIRDDMRRILEEMLEARRDLNVEHLARDYNKLYVEELELTFVGEILCNQMTTLRNQELVFENQMA</sequence>
<organism evidence="2 3">
    <name type="scientific">Stephania yunnanensis</name>
    <dbReference type="NCBI Taxonomy" id="152371"/>
    <lineage>
        <taxon>Eukaryota</taxon>
        <taxon>Viridiplantae</taxon>
        <taxon>Streptophyta</taxon>
        <taxon>Embryophyta</taxon>
        <taxon>Tracheophyta</taxon>
        <taxon>Spermatophyta</taxon>
        <taxon>Magnoliopsida</taxon>
        <taxon>Ranunculales</taxon>
        <taxon>Menispermaceae</taxon>
        <taxon>Menispermoideae</taxon>
        <taxon>Cissampelideae</taxon>
        <taxon>Stephania</taxon>
    </lineage>
</organism>
<feature type="coiled-coil region" evidence="1">
    <location>
        <begin position="23"/>
        <end position="67"/>
    </location>
</feature>
<keyword evidence="3" id="KW-1185">Reference proteome</keyword>
<dbReference type="EMBL" id="JBBNAF010000002">
    <property type="protein sequence ID" value="KAK9162704.1"/>
    <property type="molecule type" value="Genomic_DNA"/>
</dbReference>
<protein>
    <submittedName>
        <fullName evidence="2">Uncharacterized protein</fullName>
    </submittedName>
</protein>
<comment type="caution">
    <text evidence="2">The sequence shown here is derived from an EMBL/GenBank/DDBJ whole genome shotgun (WGS) entry which is preliminary data.</text>
</comment>
<dbReference type="Proteomes" id="UP001420932">
    <property type="component" value="Unassembled WGS sequence"/>
</dbReference>
<evidence type="ECO:0000256" key="1">
    <source>
        <dbReference type="SAM" id="Coils"/>
    </source>
</evidence>
<evidence type="ECO:0000313" key="2">
    <source>
        <dbReference type="EMBL" id="KAK9162704.1"/>
    </source>
</evidence>
<gene>
    <name evidence="2" type="ORF">Syun_003606</name>
</gene>